<evidence type="ECO:0000256" key="1">
    <source>
        <dbReference type="SAM" id="MobiDB-lite"/>
    </source>
</evidence>
<dbReference type="OrthoDB" id="5917942at2"/>
<protein>
    <recommendedName>
        <fullName evidence="4">DUF4365 domain-containing protein</fullName>
    </recommendedName>
</protein>
<dbReference type="PATRIC" id="fig|33051.4.peg.699"/>
<feature type="region of interest" description="Disordered" evidence="1">
    <location>
        <begin position="117"/>
        <end position="145"/>
    </location>
</feature>
<accession>A0A147IM52</accession>
<gene>
    <name evidence="2" type="ORF">SB4_16335</name>
</gene>
<evidence type="ECO:0000313" key="3">
    <source>
        <dbReference type="Proteomes" id="UP000074072"/>
    </source>
</evidence>
<reference evidence="2 3" key="1">
    <citation type="journal article" date="2016" name="Front. Microbiol.">
        <title>Genomic Resource of Rice Seed Associated Bacteria.</title>
        <authorList>
            <person name="Midha S."/>
            <person name="Bansal K."/>
            <person name="Sharma S."/>
            <person name="Kumar N."/>
            <person name="Patil P.P."/>
            <person name="Chaudhry V."/>
            <person name="Patil P.B."/>
        </authorList>
    </citation>
    <scope>NUCLEOTIDE SEQUENCE [LARGE SCALE GENOMIC DNA]</scope>
    <source>
        <strain evidence="2 3">SB4</strain>
    </source>
</reference>
<dbReference type="AlphaFoldDB" id="A0A147IM52"/>
<name>A0A147IM52_9SPHN</name>
<dbReference type="RefSeq" id="WP_058753405.1">
    <property type="nucleotide sequence ID" value="NZ_LDTE01000117.1"/>
</dbReference>
<comment type="caution">
    <text evidence="2">The sequence shown here is derived from an EMBL/GenBank/DDBJ whole genome shotgun (WGS) entry which is preliminary data.</text>
</comment>
<dbReference type="Proteomes" id="UP000074072">
    <property type="component" value="Unassembled WGS sequence"/>
</dbReference>
<evidence type="ECO:0008006" key="4">
    <source>
        <dbReference type="Google" id="ProtNLM"/>
    </source>
</evidence>
<evidence type="ECO:0000313" key="2">
    <source>
        <dbReference type="EMBL" id="KTT96137.1"/>
    </source>
</evidence>
<organism evidence="2 3">
    <name type="scientific">Sphingomonas sanguinis</name>
    <dbReference type="NCBI Taxonomy" id="33051"/>
    <lineage>
        <taxon>Bacteria</taxon>
        <taxon>Pseudomonadati</taxon>
        <taxon>Pseudomonadota</taxon>
        <taxon>Alphaproteobacteria</taxon>
        <taxon>Sphingomonadales</taxon>
        <taxon>Sphingomonadaceae</taxon>
        <taxon>Sphingomonas</taxon>
    </lineage>
</organism>
<proteinExistence type="predicted"/>
<dbReference type="EMBL" id="LDTE01000117">
    <property type="protein sequence ID" value="KTT96137.1"/>
    <property type="molecule type" value="Genomic_DNA"/>
</dbReference>
<sequence>MANIELHSTHSTLRERIVEHVFVGEALRALWRRGITDVEVLRSEFDAHGYDLVMRRGAVDRHIQFKTGVRDKPAPVSVGRALAEKPSGCVIWICVTLDLAIGPFWWFGGGPGEPLPDLLGFKNPQRNGRNKAGDRPPRSNHSKVPTRYFRRVDGIDAILEMLFGPLPVGSAPAVPEDAPDAA</sequence>